<evidence type="ECO:0000256" key="1">
    <source>
        <dbReference type="ARBA" id="ARBA00022801"/>
    </source>
</evidence>
<name>A0A1G7JDB3_9FLAO</name>
<dbReference type="InterPro" id="IPR029018">
    <property type="entry name" value="Hex-like_dom2"/>
</dbReference>
<accession>A0A1G7JDB3</accession>
<sequence length="710" mass="82359">MRIKTYYGILSIITFVFVASCTDNNLKVDLQINNDETPVQLAVGKFEEMVTEKNIEISAADPDLIISGKIDTSLTSEDAYSIRQRGKNINITAGGSTGTVYGLNHVREQLEQGKRELSHVDESPHYSFRAIKFNLPWSSYRRSEALQLHYETCRDTVFWKSFLDMMVENRFNKLTLWNLHPFNYLVRTKSYPEANSMSNEEFAEWRQFWTTLFRMAKDRGIETYLVNWNIFVSPEFAKAHNVATYSIDGNYFTDGDTSAIIKDYTRESVKQVIDEYPDLTGLGITLGEAMFGMGAEEREQWLLDGYIKGAREASRKIKFIHRVPLTKGEGDSNSMASVEQITRKTLDTLTVFEGPIIIELKYNWSHGHSSPNLFKVHGGKLTDAYWNPPPTNYKLSWMVRNEDFFMLRWGQPDFIRKHIELNNQDYVTGYFVGSETYIPAVDYFTAGEKGSWKYAFERQWMFYKQWGRLLYNPDTPDEFFANTFESRFPENGNSLFEAQSLIGKVPLIIASYWDATWDYALYSEGMSSILENQNTMKLISLKQLAEKTPMDTLLMSVQEYVNKIESNSTLSKKISPHEMADSIETFCKRAIDLVSPIQTDNSVDLVYEKTDILTWANLGLYFAHKLRSAVAYQQFVNSGNQDFHKQAIHHLEKATNCWEQVSLLTSDLYKTVPLQHYNRNEGKYFHWNKVFKEVKNELDWLKNEVHKKEN</sequence>
<evidence type="ECO:0000313" key="2">
    <source>
        <dbReference type="EMBL" id="SDF22888.1"/>
    </source>
</evidence>
<protein>
    <recommendedName>
        <fullName evidence="4">Glycosyl hydrolase family 20, domain 2</fullName>
    </recommendedName>
</protein>
<reference evidence="2 3" key="1">
    <citation type="submission" date="2016-10" db="EMBL/GenBank/DDBJ databases">
        <authorList>
            <person name="de Groot N.N."/>
        </authorList>
    </citation>
    <scope>NUCLEOTIDE SEQUENCE [LARGE SCALE GENOMIC DNA]</scope>
    <source>
        <strain evidence="2 3">DSM 23421</strain>
    </source>
</reference>
<dbReference type="SUPFAM" id="SSF55545">
    <property type="entry name" value="beta-N-acetylhexosaminidase-like domain"/>
    <property type="match status" value="1"/>
</dbReference>
<dbReference type="RefSeq" id="WP_091874399.1">
    <property type="nucleotide sequence ID" value="NZ_FNAO01000023.1"/>
</dbReference>
<evidence type="ECO:0008006" key="4">
    <source>
        <dbReference type="Google" id="ProtNLM"/>
    </source>
</evidence>
<keyword evidence="3" id="KW-1185">Reference proteome</keyword>
<keyword evidence="1" id="KW-0378">Hydrolase</keyword>
<evidence type="ECO:0000313" key="3">
    <source>
        <dbReference type="Proteomes" id="UP000199109"/>
    </source>
</evidence>
<dbReference type="OrthoDB" id="99887at2"/>
<dbReference type="GO" id="GO:0005975">
    <property type="term" value="P:carbohydrate metabolic process"/>
    <property type="evidence" value="ECO:0007669"/>
    <property type="project" value="UniProtKB-ARBA"/>
</dbReference>
<organism evidence="2 3">
    <name type="scientific">Pricia antarctica</name>
    <dbReference type="NCBI Taxonomy" id="641691"/>
    <lineage>
        <taxon>Bacteria</taxon>
        <taxon>Pseudomonadati</taxon>
        <taxon>Bacteroidota</taxon>
        <taxon>Flavobacteriia</taxon>
        <taxon>Flavobacteriales</taxon>
        <taxon>Flavobacteriaceae</taxon>
        <taxon>Pricia</taxon>
    </lineage>
</organism>
<dbReference type="GO" id="GO:0016787">
    <property type="term" value="F:hydrolase activity"/>
    <property type="evidence" value="ECO:0007669"/>
    <property type="project" value="UniProtKB-KW"/>
</dbReference>
<dbReference type="PROSITE" id="PS51257">
    <property type="entry name" value="PROKAR_LIPOPROTEIN"/>
    <property type="match status" value="1"/>
</dbReference>
<gene>
    <name evidence="2" type="ORF">SAMN05421636_1235</name>
</gene>
<dbReference type="Gene3D" id="3.30.379.10">
    <property type="entry name" value="Chitobiase/beta-hexosaminidase domain 2-like"/>
    <property type="match status" value="1"/>
</dbReference>
<dbReference type="AlphaFoldDB" id="A0A1G7JDB3"/>
<proteinExistence type="predicted"/>
<dbReference type="EMBL" id="FNAO01000023">
    <property type="protein sequence ID" value="SDF22888.1"/>
    <property type="molecule type" value="Genomic_DNA"/>
</dbReference>
<dbReference type="STRING" id="641691.SAMN05421636_1235"/>
<dbReference type="Proteomes" id="UP000199109">
    <property type="component" value="Unassembled WGS sequence"/>
</dbReference>